<evidence type="ECO:0000256" key="3">
    <source>
        <dbReference type="ARBA" id="ARBA00022525"/>
    </source>
</evidence>
<proteinExistence type="inferred from homology"/>
<keyword evidence="4" id="KW-0732">Signal</keyword>
<comment type="subcellular location">
    <subcellularLocation>
        <location evidence="1">Secreted</location>
    </subcellularLocation>
</comment>
<accession>A0A0K0EBQ4</accession>
<dbReference type="Gene3D" id="2.60.40.3330">
    <property type="match status" value="2"/>
</dbReference>
<keyword evidence="5" id="KW-0175">Coiled coil</keyword>
<dbReference type="AlphaFoldDB" id="A0A0K0EBQ4"/>
<dbReference type="PANTHER" id="PTHR21700">
    <property type="entry name" value="TRANSTHYRETIN-LIKE FAMILY PROTEIN-RELATED"/>
    <property type="match status" value="1"/>
</dbReference>
<keyword evidence="3" id="KW-0964">Secreted</keyword>
<dbReference type="GO" id="GO:0005576">
    <property type="term" value="C:extracellular region"/>
    <property type="evidence" value="ECO:0007669"/>
    <property type="project" value="UniProtKB-SubCell"/>
</dbReference>
<dbReference type="InterPro" id="IPR001534">
    <property type="entry name" value="Transthyretin-like"/>
</dbReference>
<reference evidence="6" key="1">
    <citation type="submission" date="2015-08" db="UniProtKB">
        <authorList>
            <consortium name="WormBaseParasite"/>
        </authorList>
    </citation>
    <scope>IDENTIFICATION</scope>
</reference>
<comment type="similarity">
    <text evidence="2">Belongs to the nematode transthyretin-like family.</text>
</comment>
<dbReference type="WBParaSite" id="SSTP_0000692500.1">
    <property type="protein sequence ID" value="SSTP_0000692500.1"/>
    <property type="gene ID" value="SSTP_0000692500"/>
</dbReference>
<protein>
    <submittedName>
        <fullName evidence="6">PHR domain-containing protein</fullName>
    </submittedName>
</protein>
<evidence type="ECO:0000256" key="5">
    <source>
        <dbReference type="SAM" id="Coils"/>
    </source>
</evidence>
<organism evidence="6">
    <name type="scientific">Strongyloides stercoralis</name>
    <name type="common">Threadworm</name>
    <dbReference type="NCBI Taxonomy" id="6248"/>
    <lineage>
        <taxon>Eukaryota</taxon>
        <taxon>Metazoa</taxon>
        <taxon>Ecdysozoa</taxon>
        <taxon>Nematoda</taxon>
        <taxon>Chromadorea</taxon>
        <taxon>Rhabditida</taxon>
        <taxon>Tylenchina</taxon>
        <taxon>Panagrolaimomorpha</taxon>
        <taxon>Strongyloidoidea</taxon>
        <taxon>Strongyloididae</taxon>
        <taxon>Strongyloides</taxon>
    </lineage>
</organism>
<sequence>MTNKILTIMSVGEEAADGFYLSESEYESLITQLQESSLNLIKEIKETKLSLLEATDEREILTLQDDFLTSQKKEIEGKCKALGVAKDVLEREIIKYLSHMVNGRCVTDASYKNVNKMLDYQQTVVSSIGTSMPEDIKLKHNSLKEDIRRLEEEKQQLEEQVQDFEKKWEDLDPSTTEVDVRSQVERILVKSNRNARNQLAILKYKHRVDVQGRILCHKRPLKNITIELMEGDVFSDDILNRTQTDKDGYFNLYGQDEEFTIIEPYIKINHFCSIYNKTEEANSTMFLYLPDTVMNSYNHYSNSYLQGVKVEGRILCKKTPVKNLEILLKDEDIFFDDVLAKGATDKNGYFVLFGKTFELSKISPYIQMTWTCPENYIPSHYDDMKFYVSENATIYYYNYYRYYYNFGEIDLYNFINDLYQFPKKYV</sequence>
<evidence type="ECO:0000313" key="6">
    <source>
        <dbReference type="WBParaSite" id="SSTP_0000692500.1"/>
    </source>
</evidence>
<evidence type="ECO:0000256" key="4">
    <source>
        <dbReference type="ARBA" id="ARBA00022729"/>
    </source>
</evidence>
<dbReference type="Pfam" id="PF01060">
    <property type="entry name" value="TTR-52"/>
    <property type="match status" value="2"/>
</dbReference>
<name>A0A0K0EBQ4_STRER</name>
<dbReference type="GO" id="GO:0009986">
    <property type="term" value="C:cell surface"/>
    <property type="evidence" value="ECO:0007669"/>
    <property type="project" value="InterPro"/>
</dbReference>
<evidence type="ECO:0000256" key="1">
    <source>
        <dbReference type="ARBA" id="ARBA00004613"/>
    </source>
</evidence>
<evidence type="ECO:0000256" key="2">
    <source>
        <dbReference type="ARBA" id="ARBA00010112"/>
    </source>
</evidence>
<feature type="coiled-coil region" evidence="5">
    <location>
        <begin position="140"/>
        <end position="167"/>
    </location>
</feature>
<dbReference type="InterPro" id="IPR038479">
    <property type="entry name" value="Transthyretin-like_sf"/>
</dbReference>